<keyword evidence="6" id="KW-1185">Reference proteome</keyword>
<dbReference type="Proteomes" id="UP000271227">
    <property type="component" value="Unassembled WGS sequence"/>
</dbReference>
<dbReference type="GO" id="GO:0043565">
    <property type="term" value="F:sequence-specific DNA binding"/>
    <property type="evidence" value="ECO:0007669"/>
    <property type="project" value="InterPro"/>
</dbReference>
<accession>A0A3M0CD78</accession>
<dbReference type="Pfam" id="PF13412">
    <property type="entry name" value="HTH_24"/>
    <property type="match status" value="1"/>
</dbReference>
<dbReference type="Pfam" id="PF01037">
    <property type="entry name" value="AsnC_trans_reg"/>
    <property type="match status" value="1"/>
</dbReference>
<dbReference type="EMBL" id="REFR01000011">
    <property type="protein sequence ID" value="RMB07698.1"/>
    <property type="molecule type" value="Genomic_DNA"/>
</dbReference>
<sequence>MDSIDLRILSALQEDGRLSNQDLADRVGLSPSPCLRRVRALEKDGVIARYTAIVSPEKVGLPLTVFVQIRLARHDGDTVRAFEDRILGMDEVLSCHLMTGDSDYLLNIVTENLQSYERFMRDKLHAIPGIGAIETSFAFGVIKDSRRLPIHPAS</sequence>
<dbReference type="InParanoid" id="A0A3M0CD78"/>
<dbReference type="PROSITE" id="PS00519">
    <property type="entry name" value="HTH_ASNC_1"/>
    <property type="match status" value="1"/>
</dbReference>
<dbReference type="AlphaFoldDB" id="A0A3M0CD78"/>
<dbReference type="Gene3D" id="3.30.70.920">
    <property type="match status" value="1"/>
</dbReference>
<dbReference type="Gene3D" id="1.10.10.10">
    <property type="entry name" value="Winged helix-like DNA-binding domain superfamily/Winged helix DNA-binding domain"/>
    <property type="match status" value="1"/>
</dbReference>
<dbReference type="RefSeq" id="WP_121938497.1">
    <property type="nucleotide sequence ID" value="NZ_REFR01000011.1"/>
</dbReference>
<evidence type="ECO:0000313" key="5">
    <source>
        <dbReference type="EMBL" id="RMB07698.1"/>
    </source>
</evidence>
<dbReference type="SMART" id="SM00344">
    <property type="entry name" value="HTH_ASNC"/>
    <property type="match status" value="1"/>
</dbReference>
<dbReference type="CDD" id="cd00090">
    <property type="entry name" value="HTH_ARSR"/>
    <property type="match status" value="1"/>
</dbReference>
<evidence type="ECO:0000256" key="2">
    <source>
        <dbReference type="ARBA" id="ARBA00023125"/>
    </source>
</evidence>
<evidence type="ECO:0000313" key="6">
    <source>
        <dbReference type="Proteomes" id="UP000271227"/>
    </source>
</evidence>
<dbReference type="SUPFAM" id="SSF46785">
    <property type="entry name" value="Winged helix' DNA-binding domain"/>
    <property type="match status" value="1"/>
</dbReference>
<evidence type="ECO:0000256" key="3">
    <source>
        <dbReference type="ARBA" id="ARBA00023163"/>
    </source>
</evidence>
<gene>
    <name evidence="5" type="ORF">BXY39_1786</name>
</gene>
<name>A0A3M0CD78_9PROT</name>
<keyword evidence="3" id="KW-0804">Transcription</keyword>
<proteinExistence type="predicted"/>
<dbReference type="OrthoDB" id="9813313at2"/>
<dbReference type="InterPro" id="IPR000485">
    <property type="entry name" value="AsnC-type_HTH_dom"/>
</dbReference>
<comment type="caution">
    <text evidence="5">The sequence shown here is derived from an EMBL/GenBank/DDBJ whole genome shotgun (WGS) entry which is preliminary data.</text>
</comment>
<dbReference type="SUPFAM" id="SSF54909">
    <property type="entry name" value="Dimeric alpha+beta barrel"/>
    <property type="match status" value="1"/>
</dbReference>
<dbReference type="InterPro" id="IPR019887">
    <property type="entry name" value="Tscrpt_reg_AsnC/Lrp_C"/>
</dbReference>
<dbReference type="PRINTS" id="PR00033">
    <property type="entry name" value="HTHASNC"/>
</dbReference>
<dbReference type="InterPro" id="IPR036388">
    <property type="entry name" value="WH-like_DNA-bd_sf"/>
</dbReference>
<reference evidence="5 6" key="1">
    <citation type="submission" date="2018-10" db="EMBL/GenBank/DDBJ databases">
        <title>Genomic Encyclopedia of Archaeal and Bacterial Type Strains, Phase II (KMG-II): from individual species to whole genera.</title>
        <authorList>
            <person name="Goeker M."/>
        </authorList>
    </citation>
    <scope>NUCLEOTIDE SEQUENCE [LARGE SCALE GENOMIC DNA]</scope>
    <source>
        <strain evidence="5 6">DSM 25217</strain>
    </source>
</reference>
<organism evidence="5 6">
    <name type="scientific">Eilatimonas milleporae</name>
    <dbReference type="NCBI Taxonomy" id="911205"/>
    <lineage>
        <taxon>Bacteria</taxon>
        <taxon>Pseudomonadati</taxon>
        <taxon>Pseudomonadota</taxon>
        <taxon>Alphaproteobacteria</taxon>
        <taxon>Kordiimonadales</taxon>
        <taxon>Kordiimonadaceae</taxon>
        <taxon>Eilatimonas</taxon>
    </lineage>
</organism>
<dbReference type="PANTHER" id="PTHR30154">
    <property type="entry name" value="LEUCINE-RESPONSIVE REGULATORY PROTEIN"/>
    <property type="match status" value="1"/>
</dbReference>
<dbReference type="InterPro" id="IPR019885">
    <property type="entry name" value="Tscrpt_reg_HTH_AsnC-type_CS"/>
</dbReference>
<dbReference type="GO" id="GO:0043200">
    <property type="term" value="P:response to amino acid"/>
    <property type="evidence" value="ECO:0007669"/>
    <property type="project" value="TreeGrafter"/>
</dbReference>
<dbReference type="PROSITE" id="PS50956">
    <property type="entry name" value="HTH_ASNC_2"/>
    <property type="match status" value="1"/>
</dbReference>
<dbReference type="PANTHER" id="PTHR30154:SF34">
    <property type="entry name" value="TRANSCRIPTIONAL REGULATOR AZLB"/>
    <property type="match status" value="1"/>
</dbReference>
<dbReference type="InterPro" id="IPR019888">
    <property type="entry name" value="Tscrpt_reg_AsnC-like"/>
</dbReference>
<keyword evidence="1" id="KW-0805">Transcription regulation</keyword>
<dbReference type="GO" id="GO:0005829">
    <property type="term" value="C:cytosol"/>
    <property type="evidence" value="ECO:0007669"/>
    <property type="project" value="TreeGrafter"/>
</dbReference>
<dbReference type="InterPro" id="IPR011008">
    <property type="entry name" value="Dimeric_a/b-barrel"/>
</dbReference>
<evidence type="ECO:0000259" key="4">
    <source>
        <dbReference type="PROSITE" id="PS50956"/>
    </source>
</evidence>
<dbReference type="FunFam" id="1.10.10.10:FF:000186">
    <property type="entry name" value="AsnC family transcriptional regulator"/>
    <property type="match status" value="1"/>
</dbReference>
<dbReference type="GO" id="GO:0006355">
    <property type="term" value="P:regulation of DNA-templated transcription"/>
    <property type="evidence" value="ECO:0007669"/>
    <property type="project" value="UniProtKB-ARBA"/>
</dbReference>
<dbReference type="FunCoup" id="A0A3M0CD78">
    <property type="interactions" value="298"/>
</dbReference>
<dbReference type="InterPro" id="IPR011991">
    <property type="entry name" value="ArsR-like_HTH"/>
</dbReference>
<keyword evidence="2" id="KW-0238">DNA-binding</keyword>
<feature type="domain" description="HTH asnC-type" evidence="4">
    <location>
        <begin position="1"/>
        <end position="62"/>
    </location>
</feature>
<evidence type="ECO:0000256" key="1">
    <source>
        <dbReference type="ARBA" id="ARBA00023015"/>
    </source>
</evidence>
<protein>
    <submittedName>
        <fullName evidence="5">AsnC family transcriptional regulator</fullName>
    </submittedName>
</protein>
<dbReference type="InterPro" id="IPR036390">
    <property type="entry name" value="WH_DNA-bd_sf"/>
</dbReference>